<gene>
    <name evidence="2" type="ORF">CEXT_103191</name>
</gene>
<reference evidence="2 3" key="1">
    <citation type="submission" date="2021-06" db="EMBL/GenBank/DDBJ databases">
        <title>Caerostris extrusa draft genome.</title>
        <authorList>
            <person name="Kono N."/>
            <person name="Arakawa K."/>
        </authorList>
    </citation>
    <scope>NUCLEOTIDE SEQUENCE [LARGE SCALE GENOMIC DNA]</scope>
</reference>
<name>A0AAV4X2V6_CAEEX</name>
<feature type="region of interest" description="Disordered" evidence="1">
    <location>
        <begin position="1"/>
        <end position="34"/>
    </location>
</feature>
<protein>
    <submittedName>
        <fullName evidence="2">Uncharacterized protein</fullName>
    </submittedName>
</protein>
<organism evidence="2 3">
    <name type="scientific">Caerostris extrusa</name>
    <name type="common">Bark spider</name>
    <name type="synonym">Caerostris bankana</name>
    <dbReference type="NCBI Taxonomy" id="172846"/>
    <lineage>
        <taxon>Eukaryota</taxon>
        <taxon>Metazoa</taxon>
        <taxon>Ecdysozoa</taxon>
        <taxon>Arthropoda</taxon>
        <taxon>Chelicerata</taxon>
        <taxon>Arachnida</taxon>
        <taxon>Araneae</taxon>
        <taxon>Araneomorphae</taxon>
        <taxon>Entelegynae</taxon>
        <taxon>Araneoidea</taxon>
        <taxon>Araneidae</taxon>
        <taxon>Caerostris</taxon>
    </lineage>
</organism>
<evidence type="ECO:0000313" key="3">
    <source>
        <dbReference type="Proteomes" id="UP001054945"/>
    </source>
</evidence>
<feature type="compositionally biased region" description="Polar residues" evidence="1">
    <location>
        <begin position="1"/>
        <end position="32"/>
    </location>
</feature>
<evidence type="ECO:0000256" key="1">
    <source>
        <dbReference type="SAM" id="MobiDB-lite"/>
    </source>
</evidence>
<dbReference type="Proteomes" id="UP001054945">
    <property type="component" value="Unassembled WGS sequence"/>
</dbReference>
<dbReference type="AlphaFoldDB" id="A0AAV4X2V6"/>
<keyword evidence="3" id="KW-1185">Reference proteome</keyword>
<evidence type="ECO:0000313" key="2">
    <source>
        <dbReference type="EMBL" id="GIY89586.1"/>
    </source>
</evidence>
<proteinExistence type="predicted"/>
<dbReference type="EMBL" id="BPLR01017226">
    <property type="protein sequence ID" value="GIY89586.1"/>
    <property type="molecule type" value="Genomic_DNA"/>
</dbReference>
<accession>A0AAV4X2V6</accession>
<sequence>MSTNNEQGGTETLSQANLPQASETDPSPSNGHVSMMKIVPNLPLLATIQWYKVKPGMRVHRTVVDDIMDEPVPTFLQTIQWQGALWKIH</sequence>
<comment type="caution">
    <text evidence="2">The sequence shown here is derived from an EMBL/GenBank/DDBJ whole genome shotgun (WGS) entry which is preliminary data.</text>
</comment>